<keyword evidence="1" id="KW-0732">Signal</keyword>
<gene>
    <name evidence="2" type="ORF">J0A66_17960</name>
</gene>
<dbReference type="EMBL" id="JAFKCV010000013">
    <property type="protein sequence ID" value="MBN7827122.1"/>
    <property type="molecule type" value="Genomic_DNA"/>
</dbReference>
<dbReference type="Proteomes" id="UP000664654">
    <property type="component" value="Unassembled WGS sequence"/>
</dbReference>
<comment type="caution">
    <text evidence="2">The sequence shown here is derived from an EMBL/GenBank/DDBJ whole genome shotgun (WGS) entry which is preliminary data.</text>
</comment>
<dbReference type="RefSeq" id="WP_206575230.1">
    <property type="nucleotide sequence ID" value="NZ_JAFKCV010000013.1"/>
</dbReference>
<name>A0A939DQT8_9ALTE</name>
<dbReference type="InterPro" id="IPR049672">
    <property type="entry name" value="Xrt_dep_XDP1"/>
</dbReference>
<dbReference type="AlphaFoldDB" id="A0A939DQT8"/>
<keyword evidence="3" id="KW-1185">Reference proteome</keyword>
<feature type="chain" id="PRO_5036817595" description="PEP-CTERM protein-sorting domain-containing protein" evidence="1">
    <location>
        <begin position="20"/>
        <end position="242"/>
    </location>
</feature>
<dbReference type="NCBIfam" id="NF041927">
    <property type="entry name" value="Xrt_dep_XDP1"/>
    <property type="match status" value="1"/>
</dbReference>
<reference evidence="2" key="1">
    <citation type="submission" date="2021-03" db="EMBL/GenBank/DDBJ databases">
        <title>novel species isolated from a fishpond in China.</title>
        <authorList>
            <person name="Lu H."/>
            <person name="Cai Z."/>
        </authorList>
    </citation>
    <scope>NUCLEOTIDE SEQUENCE</scope>
    <source>
        <strain evidence="2">JCM 30855</strain>
    </source>
</reference>
<organism evidence="2 3">
    <name type="scientific">Bowmanella dokdonensis</name>
    <dbReference type="NCBI Taxonomy" id="751969"/>
    <lineage>
        <taxon>Bacteria</taxon>
        <taxon>Pseudomonadati</taxon>
        <taxon>Pseudomonadota</taxon>
        <taxon>Gammaproteobacteria</taxon>
        <taxon>Alteromonadales</taxon>
        <taxon>Alteromonadaceae</taxon>
        <taxon>Bowmanella</taxon>
    </lineage>
</organism>
<evidence type="ECO:0000256" key="1">
    <source>
        <dbReference type="SAM" id="SignalP"/>
    </source>
</evidence>
<accession>A0A939DQT8</accession>
<protein>
    <recommendedName>
        <fullName evidence="4">PEP-CTERM protein-sorting domain-containing protein</fullName>
    </recommendedName>
</protein>
<evidence type="ECO:0008006" key="4">
    <source>
        <dbReference type="Google" id="ProtNLM"/>
    </source>
</evidence>
<evidence type="ECO:0000313" key="2">
    <source>
        <dbReference type="EMBL" id="MBN7827122.1"/>
    </source>
</evidence>
<sequence length="242" mass="26081">MFKKSLLIIISLFAGSAMAGTETWDFGTADAALDSWGMGNSITMNVGGVELVISGWSDTGGSSDNRFETGQLMKYGNGIGLINRDEGDNDPNHSIDSRYSNDYDFLLLEFDTAVRLDEFGLSWRMDGDMSVASYNGDFAGFDSSSTWANLISSGWETTGNYNNVGTSSYQATGASTYSKTWLISTFNAAFGTPDGGLDLGDDGFKLKGLVTTSPQLTQVSEPTVLLIFSLGLVMLFGRARRR</sequence>
<feature type="signal peptide" evidence="1">
    <location>
        <begin position="1"/>
        <end position="19"/>
    </location>
</feature>
<evidence type="ECO:0000313" key="3">
    <source>
        <dbReference type="Proteomes" id="UP000664654"/>
    </source>
</evidence>
<proteinExistence type="predicted"/>